<dbReference type="EMBL" id="WKDU01000008">
    <property type="protein sequence ID" value="MCF5152819.1"/>
    <property type="molecule type" value="Genomic_DNA"/>
</dbReference>
<organism evidence="1 2">
    <name type="scientific">Pseudomonas lactis</name>
    <dbReference type="NCBI Taxonomy" id="1615674"/>
    <lineage>
        <taxon>Bacteria</taxon>
        <taxon>Pseudomonadati</taxon>
        <taxon>Pseudomonadota</taxon>
        <taxon>Gammaproteobacteria</taxon>
        <taxon>Pseudomonadales</taxon>
        <taxon>Pseudomonadaceae</taxon>
        <taxon>Pseudomonas</taxon>
    </lineage>
</organism>
<evidence type="ECO:0000313" key="2">
    <source>
        <dbReference type="Proteomes" id="UP000814074"/>
    </source>
</evidence>
<protein>
    <submittedName>
        <fullName evidence="1">Uncharacterized protein</fullName>
    </submittedName>
</protein>
<keyword evidence="2" id="KW-1185">Reference proteome</keyword>
<accession>A0ABS9FMY3</accession>
<name>A0ABS9FMY3_9PSED</name>
<dbReference type="RefSeq" id="WP_183043808.1">
    <property type="nucleotide sequence ID" value="NZ_JAEHTJ010000007.1"/>
</dbReference>
<reference evidence="1 2" key="1">
    <citation type="submission" date="2019-11" db="EMBL/GenBank/DDBJ databases">
        <title>Epiphytic Pseudomonas syringae from cherry orchards.</title>
        <authorList>
            <person name="Hulin M.T."/>
        </authorList>
    </citation>
    <scope>NUCLEOTIDE SEQUENCE [LARGE SCALE GENOMIC DNA]</scope>
    <source>
        <strain evidence="1 2">PA-6-3B</strain>
    </source>
</reference>
<proteinExistence type="predicted"/>
<sequence>MNKYTQVDIVYELIPHNDLVIDFKRILAIDPLVVYRTRELIEELRSNQDLLDRLSQQNYGVWPNKPKRDAFFNVKMWAEAQKNGLNLWRLRDLSLVEKGLEYRLVYAFLPQKKQYFVLAIVEKDFDYDTDHPVSRRIFASYRSLEEFYW</sequence>
<dbReference type="Proteomes" id="UP000814074">
    <property type="component" value="Unassembled WGS sequence"/>
</dbReference>
<gene>
    <name evidence="1" type="ORF">GIW47_09320</name>
</gene>
<evidence type="ECO:0000313" key="1">
    <source>
        <dbReference type="EMBL" id="MCF5152819.1"/>
    </source>
</evidence>
<comment type="caution">
    <text evidence="1">The sequence shown here is derived from an EMBL/GenBank/DDBJ whole genome shotgun (WGS) entry which is preliminary data.</text>
</comment>